<dbReference type="Proteomes" id="UP000007266">
    <property type="component" value="Linkage group 5"/>
</dbReference>
<evidence type="ECO:0000313" key="1">
    <source>
        <dbReference type="EMBL" id="EFA03349.2"/>
    </source>
</evidence>
<organism evidence="1 2">
    <name type="scientific">Tribolium castaneum</name>
    <name type="common">Red flour beetle</name>
    <dbReference type="NCBI Taxonomy" id="7070"/>
    <lineage>
        <taxon>Eukaryota</taxon>
        <taxon>Metazoa</taxon>
        <taxon>Ecdysozoa</taxon>
        <taxon>Arthropoda</taxon>
        <taxon>Hexapoda</taxon>
        <taxon>Insecta</taxon>
        <taxon>Pterygota</taxon>
        <taxon>Neoptera</taxon>
        <taxon>Endopterygota</taxon>
        <taxon>Coleoptera</taxon>
        <taxon>Polyphaga</taxon>
        <taxon>Cucujiformia</taxon>
        <taxon>Tenebrionidae</taxon>
        <taxon>Tenebrionidae incertae sedis</taxon>
        <taxon>Tribolium</taxon>
    </lineage>
</organism>
<gene>
    <name evidence="1" type="primary">AUGUSTUS-3.0.2_13334</name>
    <name evidence="1" type="ORF">TcasGA2_TC013334</name>
</gene>
<protein>
    <submittedName>
        <fullName evidence="1">Uncharacterized protein</fullName>
    </submittedName>
</protein>
<dbReference type="InParanoid" id="D6WM68"/>
<reference evidence="1 2" key="1">
    <citation type="journal article" date="2008" name="Nature">
        <title>The genome of the model beetle and pest Tribolium castaneum.</title>
        <authorList>
            <consortium name="Tribolium Genome Sequencing Consortium"/>
            <person name="Richards S."/>
            <person name="Gibbs R.A."/>
            <person name="Weinstock G.M."/>
            <person name="Brown S.J."/>
            <person name="Denell R."/>
            <person name="Beeman R.W."/>
            <person name="Gibbs R."/>
            <person name="Beeman R.W."/>
            <person name="Brown S.J."/>
            <person name="Bucher G."/>
            <person name="Friedrich M."/>
            <person name="Grimmelikhuijzen C.J."/>
            <person name="Klingler M."/>
            <person name="Lorenzen M."/>
            <person name="Richards S."/>
            <person name="Roth S."/>
            <person name="Schroder R."/>
            <person name="Tautz D."/>
            <person name="Zdobnov E.M."/>
            <person name="Muzny D."/>
            <person name="Gibbs R.A."/>
            <person name="Weinstock G.M."/>
            <person name="Attaway T."/>
            <person name="Bell S."/>
            <person name="Buhay C.J."/>
            <person name="Chandrabose M.N."/>
            <person name="Chavez D."/>
            <person name="Clerk-Blankenburg K.P."/>
            <person name="Cree A."/>
            <person name="Dao M."/>
            <person name="Davis C."/>
            <person name="Chacko J."/>
            <person name="Dinh H."/>
            <person name="Dugan-Rocha S."/>
            <person name="Fowler G."/>
            <person name="Garner T.T."/>
            <person name="Garnes J."/>
            <person name="Gnirke A."/>
            <person name="Hawes A."/>
            <person name="Hernandez J."/>
            <person name="Hines S."/>
            <person name="Holder M."/>
            <person name="Hume J."/>
            <person name="Jhangiani S.N."/>
            <person name="Joshi V."/>
            <person name="Khan Z.M."/>
            <person name="Jackson L."/>
            <person name="Kovar C."/>
            <person name="Kowis A."/>
            <person name="Lee S."/>
            <person name="Lewis L.R."/>
            <person name="Margolis J."/>
            <person name="Morgan M."/>
            <person name="Nazareth L.V."/>
            <person name="Nguyen N."/>
            <person name="Okwuonu G."/>
            <person name="Parker D."/>
            <person name="Richards S."/>
            <person name="Ruiz S.J."/>
            <person name="Santibanez J."/>
            <person name="Savard J."/>
            <person name="Scherer S.E."/>
            <person name="Schneider B."/>
            <person name="Sodergren E."/>
            <person name="Tautz D."/>
            <person name="Vattahil S."/>
            <person name="Villasana D."/>
            <person name="White C.S."/>
            <person name="Wright R."/>
            <person name="Park Y."/>
            <person name="Beeman R.W."/>
            <person name="Lord J."/>
            <person name="Oppert B."/>
            <person name="Lorenzen M."/>
            <person name="Brown S."/>
            <person name="Wang L."/>
            <person name="Savard J."/>
            <person name="Tautz D."/>
            <person name="Richards S."/>
            <person name="Weinstock G."/>
            <person name="Gibbs R.A."/>
            <person name="Liu Y."/>
            <person name="Worley K."/>
            <person name="Weinstock G."/>
            <person name="Elsik C.G."/>
            <person name="Reese J.T."/>
            <person name="Elhaik E."/>
            <person name="Landan G."/>
            <person name="Graur D."/>
            <person name="Arensburger P."/>
            <person name="Atkinson P."/>
            <person name="Beeman R.W."/>
            <person name="Beidler J."/>
            <person name="Brown S.J."/>
            <person name="Demuth J.P."/>
            <person name="Drury D.W."/>
            <person name="Du Y.Z."/>
            <person name="Fujiwara H."/>
            <person name="Lorenzen M."/>
            <person name="Maselli V."/>
            <person name="Osanai M."/>
            <person name="Park Y."/>
            <person name="Robertson H.M."/>
            <person name="Tu Z."/>
            <person name="Wang J.J."/>
            <person name="Wang S."/>
            <person name="Richards S."/>
            <person name="Song H."/>
            <person name="Zhang L."/>
            <person name="Sodergren E."/>
            <person name="Werner D."/>
            <person name="Stanke M."/>
            <person name="Morgenstern B."/>
            <person name="Solovyev V."/>
            <person name="Kosarev P."/>
            <person name="Brown G."/>
            <person name="Chen H.C."/>
            <person name="Ermolaeva O."/>
            <person name="Hlavina W."/>
            <person name="Kapustin Y."/>
            <person name="Kiryutin B."/>
            <person name="Kitts P."/>
            <person name="Maglott D."/>
            <person name="Pruitt K."/>
            <person name="Sapojnikov V."/>
            <person name="Souvorov A."/>
            <person name="Mackey A.J."/>
            <person name="Waterhouse R.M."/>
            <person name="Wyder S."/>
            <person name="Zdobnov E.M."/>
            <person name="Zdobnov E.M."/>
            <person name="Wyder S."/>
            <person name="Kriventseva E.V."/>
            <person name="Kadowaki T."/>
            <person name="Bork P."/>
            <person name="Aranda M."/>
            <person name="Bao R."/>
            <person name="Beermann A."/>
            <person name="Berns N."/>
            <person name="Bolognesi R."/>
            <person name="Bonneton F."/>
            <person name="Bopp D."/>
            <person name="Brown S.J."/>
            <person name="Bucher G."/>
            <person name="Butts T."/>
            <person name="Chaumot A."/>
            <person name="Denell R.E."/>
            <person name="Ferrier D.E."/>
            <person name="Friedrich M."/>
            <person name="Gordon C.M."/>
            <person name="Jindra M."/>
            <person name="Klingler M."/>
            <person name="Lan Q."/>
            <person name="Lattorff H.M."/>
            <person name="Laudet V."/>
            <person name="von Levetsow C."/>
            <person name="Liu Z."/>
            <person name="Lutz R."/>
            <person name="Lynch J.A."/>
            <person name="da Fonseca R.N."/>
            <person name="Posnien N."/>
            <person name="Reuter R."/>
            <person name="Roth S."/>
            <person name="Savard J."/>
            <person name="Schinko J.B."/>
            <person name="Schmitt C."/>
            <person name="Schoppmeier M."/>
            <person name="Schroder R."/>
            <person name="Shippy T.D."/>
            <person name="Simonnet F."/>
            <person name="Marques-Souza H."/>
            <person name="Tautz D."/>
            <person name="Tomoyasu Y."/>
            <person name="Trauner J."/>
            <person name="Van der Zee M."/>
            <person name="Vervoort M."/>
            <person name="Wittkopp N."/>
            <person name="Wimmer E.A."/>
            <person name="Yang X."/>
            <person name="Jones A.K."/>
            <person name="Sattelle D.B."/>
            <person name="Ebert P.R."/>
            <person name="Nelson D."/>
            <person name="Scott J.G."/>
            <person name="Beeman R.W."/>
            <person name="Muthukrishnan S."/>
            <person name="Kramer K.J."/>
            <person name="Arakane Y."/>
            <person name="Beeman R.W."/>
            <person name="Zhu Q."/>
            <person name="Hogenkamp D."/>
            <person name="Dixit R."/>
            <person name="Oppert B."/>
            <person name="Jiang H."/>
            <person name="Zou Z."/>
            <person name="Marshall J."/>
            <person name="Elpidina E."/>
            <person name="Vinokurov K."/>
            <person name="Oppert C."/>
            <person name="Zou Z."/>
            <person name="Evans J."/>
            <person name="Lu Z."/>
            <person name="Zhao P."/>
            <person name="Sumathipala N."/>
            <person name="Altincicek B."/>
            <person name="Vilcinskas A."/>
            <person name="Williams M."/>
            <person name="Hultmark D."/>
            <person name="Hetru C."/>
            <person name="Jiang H."/>
            <person name="Grimmelikhuijzen C.J."/>
            <person name="Hauser F."/>
            <person name="Cazzamali G."/>
            <person name="Williamson M."/>
            <person name="Park Y."/>
            <person name="Li B."/>
            <person name="Tanaka Y."/>
            <person name="Predel R."/>
            <person name="Neupert S."/>
            <person name="Schachtner J."/>
            <person name="Verleyen P."/>
            <person name="Raible F."/>
            <person name="Bork P."/>
            <person name="Friedrich M."/>
            <person name="Walden K.K."/>
            <person name="Robertson H.M."/>
            <person name="Angeli S."/>
            <person name="Foret S."/>
            <person name="Bucher G."/>
            <person name="Schuetz S."/>
            <person name="Maleszka R."/>
            <person name="Wimmer E.A."/>
            <person name="Beeman R.W."/>
            <person name="Lorenzen M."/>
            <person name="Tomoyasu Y."/>
            <person name="Miller S.C."/>
            <person name="Grossmann D."/>
            <person name="Bucher G."/>
        </authorList>
    </citation>
    <scope>NUCLEOTIDE SEQUENCE [LARGE SCALE GENOMIC DNA]</scope>
    <source>
        <strain evidence="1 2">Georgia GA2</strain>
    </source>
</reference>
<keyword evidence="2" id="KW-1185">Reference proteome</keyword>
<proteinExistence type="predicted"/>
<evidence type="ECO:0000313" key="2">
    <source>
        <dbReference type="Proteomes" id="UP000007266"/>
    </source>
</evidence>
<dbReference type="HOGENOM" id="CLU_1596637_0_0_1"/>
<sequence>MSFPRTSSPVPEEERITVSSSCECYSRYHKFVINLHSSPNWRKIRIRGTRREFKEIISGHLIPNNPNLERFDAFVNGLIARFEQAELKNTNSFEGVTQF</sequence>
<accession>D6WM68</accession>
<reference evidence="1 2" key="2">
    <citation type="journal article" date="2010" name="Nucleic Acids Res.">
        <title>BeetleBase in 2010: revisions to provide comprehensive genomic information for Tribolium castaneum.</title>
        <authorList>
            <person name="Kim H.S."/>
            <person name="Murphy T."/>
            <person name="Xia J."/>
            <person name="Caragea D."/>
            <person name="Park Y."/>
            <person name="Beeman R.W."/>
            <person name="Lorenzen M.D."/>
            <person name="Butcher S."/>
            <person name="Manak J.R."/>
            <person name="Brown S.J."/>
        </authorList>
    </citation>
    <scope>GENOME REANNOTATION</scope>
    <source>
        <strain evidence="1 2">Georgia GA2</strain>
    </source>
</reference>
<dbReference type="AlphaFoldDB" id="D6WM68"/>
<name>D6WM68_TRICA</name>
<dbReference type="EMBL" id="KQ971343">
    <property type="protein sequence ID" value="EFA03349.2"/>
    <property type="molecule type" value="Genomic_DNA"/>
</dbReference>